<proteinExistence type="predicted"/>
<sequence length="171" mass="19830">MMSKAIFSLPLPDNRKIKLTNEILQMLFSFAQDHKNSPESGGILIGRVLDCNSHIVVDHASRPMETDVQTRFSFIRKAAGHQEFFNQIWESSGGRCFYLGEWHTHPEKDPTPSTIDKREWRKLLNKTIQGQNRLFFIIVGTTELVVWYGQRQASKNTFLRIGSYCRNEIQN</sequence>
<keyword evidence="2" id="KW-0479">Metal-binding</keyword>
<reference evidence="7 8" key="1">
    <citation type="submission" date="2024-11" db="EMBL/GenBank/DDBJ databases">
        <title>Identification and Characterization of a Novel Fosfomycin Bacillithiol Transferase FosB8 in Paenibacillus illinoisensis.</title>
        <authorList>
            <person name="Lu W."/>
        </authorList>
    </citation>
    <scope>NUCLEOTIDE SEQUENCE [LARGE SCALE GENOMIC DNA]</scope>
    <source>
        <strain evidence="7 8">WP77</strain>
    </source>
</reference>
<dbReference type="RefSeq" id="WP_402872763.1">
    <property type="nucleotide sequence ID" value="NZ_JBIYSL010000001.1"/>
</dbReference>
<name>A0ABW8HSL8_9BACL</name>
<evidence type="ECO:0000256" key="3">
    <source>
        <dbReference type="ARBA" id="ARBA00022801"/>
    </source>
</evidence>
<protein>
    <submittedName>
        <fullName evidence="7">Mov34/MPN/PAD-1 family protein</fullName>
    </submittedName>
</protein>
<evidence type="ECO:0000313" key="8">
    <source>
        <dbReference type="Proteomes" id="UP001618531"/>
    </source>
</evidence>
<keyword evidence="8" id="KW-1185">Reference proteome</keyword>
<dbReference type="Proteomes" id="UP001618531">
    <property type="component" value="Unassembled WGS sequence"/>
</dbReference>
<keyword evidence="3" id="KW-0378">Hydrolase</keyword>
<evidence type="ECO:0000313" key="7">
    <source>
        <dbReference type="EMBL" id="MFK0521974.1"/>
    </source>
</evidence>
<accession>A0ABW8HSL8</accession>
<dbReference type="Pfam" id="PF14464">
    <property type="entry name" value="Prok-JAB"/>
    <property type="match status" value="1"/>
</dbReference>
<keyword evidence="1" id="KW-0645">Protease</keyword>
<evidence type="ECO:0000256" key="4">
    <source>
        <dbReference type="ARBA" id="ARBA00022833"/>
    </source>
</evidence>
<keyword evidence="4" id="KW-0862">Zinc</keyword>
<comment type="caution">
    <text evidence="7">The sequence shown here is derived from an EMBL/GenBank/DDBJ whole genome shotgun (WGS) entry which is preliminary data.</text>
</comment>
<dbReference type="InterPro" id="IPR028090">
    <property type="entry name" value="JAB_dom_prok"/>
</dbReference>
<keyword evidence="5" id="KW-0482">Metalloprotease</keyword>
<gene>
    <name evidence="7" type="ORF">ACINKY_07140</name>
</gene>
<evidence type="ECO:0000256" key="5">
    <source>
        <dbReference type="ARBA" id="ARBA00023049"/>
    </source>
</evidence>
<dbReference type="SUPFAM" id="SSF102712">
    <property type="entry name" value="JAB1/MPN domain"/>
    <property type="match status" value="1"/>
</dbReference>
<dbReference type="Gene3D" id="3.40.140.10">
    <property type="entry name" value="Cytidine Deaminase, domain 2"/>
    <property type="match status" value="1"/>
</dbReference>
<feature type="domain" description="JAB" evidence="6">
    <location>
        <begin position="34"/>
        <end position="141"/>
    </location>
</feature>
<organism evidence="7 8">
    <name type="scientific">Paenibacillus illinoisensis</name>
    <dbReference type="NCBI Taxonomy" id="59845"/>
    <lineage>
        <taxon>Bacteria</taxon>
        <taxon>Bacillati</taxon>
        <taxon>Bacillota</taxon>
        <taxon>Bacilli</taxon>
        <taxon>Bacillales</taxon>
        <taxon>Paenibacillaceae</taxon>
        <taxon>Paenibacillus</taxon>
    </lineage>
</organism>
<dbReference type="EMBL" id="JBIYSL010000001">
    <property type="protein sequence ID" value="MFK0521974.1"/>
    <property type="molecule type" value="Genomic_DNA"/>
</dbReference>
<evidence type="ECO:0000256" key="2">
    <source>
        <dbReference type="ARBA" id="ARBA00022723"/>
    </source>
</evidence>
<evidence type="ECO:0000259" key="6">
    <source>
        <dbReference type="Pfam" id="PF14464"/>
    </source>
</evidence>
<evidence type="ECO:0000256" key="1">
    <source>
        <dbReference type="ARBA" id="ARBA00022670"/>
    </source>
</evidence>